<evidence type="ECO:0000259" key="10">
    <source>
        <dbReference type="Pfam" id="PF00723"/>
    </source>
</evidence>
<dbReference type="PROSITE" id="PS50007">
    <property type="entry name" value="PIPLC_X_DOMAIN"/>
    <property type="match status" value="1"/>
</dbReference>
<dbReference type="GO" id="GO:0000324">
    <property type="term" value="C:fungal-type vacuole"/>
    <property type="evidence" value="ECO:0007669"/>
    <property type="project" value="TreeGrafter"/>
</dbReference>
<organism evidence="11 12">
    <name type="scientific">Pichia sorbitophila (strain ATCC MYA-4447 / BCRC 22081 / CBS 7064 / NBRC 10061 / NRRL Y-12695)</name>
    <name type="common">Hybrid yeast</name>
    <dbReference type="NCBI Taxonomy" id="559304"/>
    <lineage>
        <taxon>Eukaryota</taxon>
        <taxon>Fungi</taxon>
        <taxon>Dikarya</taxon>
        <taxon>Ascomycota</taxon>
        <taxon>Saccharomycotina</taxon>
        <taxon>Pichiomycetes</taxon>
        <taxon>Debaryomycetaceae</taxon>
        <taxon>Millerozyma</taxon>
    </lineage>
</organism>
<evidence type="ECO:0000313" key="12">
    <source>
        <dbReference type="Proteomes" id="UP000005222"/>
    </source>
</evidence>
<dbReference type="Proteomes" id="UP000005222">
    <property type="component" value="Chromosome F"/>
</dbReference>
<gene>
    <name evidence="11" type="primary">Piso0_002043</name>
    <name evidence="11" type="ORF">GNLVRS01_PISO0F03459g</name>
</gene>
<dbReference type="SUPFAM" id="SSF48208">
    <property type="entry name" value="Six-hairpin glycosidases"/>
    <property type="match status" value="1"/>
</dbReference>
<sequence length="504" mass="57521">MTAKVDIRRSGVPKDASASIKETMSENDRAVDFEHWISSEEKFAFKGILNNIGGASEVLDKEQVKDGVIVASPSKEHPNYFFQWIRDAALTVRSLIYAFEESKGSNGKLRGVIEAYIETSYHLQRLSNPSGSFDDEFKSGLGEPKFMTNNTVFTANWGRPQSDGPGLRISTIYMYISVLRKFELGFLSELLKDEKTIYENIVKPDLIYVSHVWNKPAFDLWEEIYSTHFFTSMSHLRALNDGINLALKYDSDQSFIEKLYSTYTQLLRYIEFDAGYNSPQNSHIIETPSLVHNGKRSSGLDSATVLASLHAHNFEFSDYVEIPFDVNDSKVLNTVNALTLDMRKRYPINSKRVNNFKLGVATGRYPEDVYNGDGTSEGNPWFICTASIAELFYRLVYKLETRKLDFAITTQNELLFQSFIGSEVRAGSLLKYGTPDYHKFVQSNISYADTYLQVVKDHADVRGHLSEQFNKYNGFMQGAKDLTWSYSAVWNAIRWRKKTKALFQ</sequence>
<evidence type="ECO:0000256" key="3">
    <source>
        <dbReference type="ARBA" id="ARBA00012593"/>
    </source>
</evidence>
<dbReference type="GO" id="GO:0004339">
    <property type="term" value="F:glucan 1,4-alpha-glucosidase activity"/>
    <property type="evidence" value="ECO:0007669"/>
    <property type="project" value="UniProtKB-EC"/>
</dbReference>
<dbReference type="AlphaFoldDB" id="G8YMD7"/>
<dbReference type="PRINTS" id="PR00736">
    <property type="entry name" value="GLHYDRLASE15"/>
</dbReference>
<proteinExistence type="inferred from homology"/>
<name>G8YMD7_PICSO</name>
<keyword evidence="4" id="KW-0378">Hydrolase</keyword>
<dbReference type="GO" id="GO:0000272">
    <property type="term" value="P:polysaccharide catabolic process"/>
    <property type="evidence" value="ECO:0007669"/>
    <property type="project" value="UniProtKB-KW"/>
</dbReference>
<dbReference type="OrthoDB" id="6123450at2759"/>
<dbReference type="eggNOG" id="ENOG502QPM2">
    <property type="taxonomic scope" value="Eukaryota"/>
</dbReference>
<dbReference type="Pfam" id="PF00723">
    <property type="entry name" value="Glyco_hydro_15"/>
    <property type="match status" value="1"/>
</dbReference>
<comment type="similarity">
    <text evidence="2">Belongs to the glycosyl hydrolase 15 family.</text>
</comment>
<keyword evidence="7" id="KW-0624">Polysaccharide degradation</keyword>
<evidence type="ECO:0000256" key="5">
    <source>
        <dbReference type="ARBA" id="ARBA00023277"/>
    </source>
</evidence>
<dbReference type="InParanoid" id="G8YMD7"/>
<dbReference type="FunCoup" id="G8YMD7">
    <property type="interactions" value="136"/>
</dbReference>
<feature type="domain" description="GH15-like" evidence="10">
    <location>
        <begin position="63"/>
        <end position="492"/>
    </location>
</feature>
<evidence type="ECO:0000313" key="11">
    <source>
        <dbReference type="EMBL" id="CCE88533.1"/>
    </source>
</evidence>
<evidence type="ECO:0000256" key="6">
    <source>
        <dbReference type="ARBA" id="ARBA00023295"/>
    </source>
</evidence>
<evidence type="ECO:0000256" key="2">
    <source>
        <dbReference type="ARBA" id="ARBA00006188"/>
    </source>
</evidence>
<protein>
    <recommendedName>
        <fullName evidence="3">glucan 1,4-alpha-glucosidase</fullName>
        <ecNumber evidence="3">3.2.1.3</ecNumber>
    </recommendedName>
    <alternativeName>
        <fullName evidence="9">1,4-alpha-D-glucan glucohydrolase</fullName>
    </alternativeName>
    <alternativeName>
        <fullName evidence="8">Glucan 1,4-alpha-glucosidase</fullName>
    </alternativeName>
</protein>
<evidence type="ECO:0000256" key="8">
    <source>
        <dbReference type="ARBA" id="ARBA00033442"/>
    </source>
</evidence>
<dbReference type="Gene3D" id="1.50.10.10">
    <property type="match status" value="1"/>
</dbReference>
<dbReference type="InterPro" id="IPR000165">
    <property type="entry name" value="Glucoamylase"/>
</dbReference>
<dbReference type="InterPro" id="IPR008928">
    <property type="entry name" value="6-hairpin_glycosidase_sf"/>
</dbReference>
<keyword evidence="12" id="KW-1185">Reference proteome</keyword>
<dbReference type="PANTHER" id="PTHR31616:SF9">
    <property type="entry name" value="GLUCOAMYLASE, INTRACELLULAR SPORULATION-SPECIFIC"/>
    <property type="match status" value="1"/>
</dbReference>
<dbReference type="OMA" id="SHFWNQS"/>
<comment type="catalytic activity">
    <reaction evidence="1">
        <text>Hydrolysis of terminal (1-&gt;4)-linked alpha-D-glucose residues successively from non-reducing ends of the chains with release of beta-D-glucose.</text>
        <dbReference type="EC" id="3.2.1.3"/>
    </reaction>
</comment>
<dbReference type="PANTHER" id="PTHR31616">
    <property type="entry name" value="TREHALASE"/>
    <property type="match status" value="1"/>
</dbReference>
<evidence type="ECO:0000256" key="9">
    <source>
        <dbReference type="ARBA" id="ARBA00033473"/>
    </source>
</evidence>
<reference evidence="11 12" key="1">
    <citation type="journal article" date="2012" name="G3 (Bethesda)">
        <title>Pichia sorbitophila, an interspecies yeast hybrid reveals early steps of genome resolution following polyploidization.</title>
        <authorList>
            <person name="Leh Louis V."/>
            <person name="Despons L."/>
            <person name="Friedrich A."/>
            <person name="Martin T."/>
            <person name="Durrens P."/>
            <person name="Casaregola S."/>
            <person name="Neuveglise C."/>
            <person name="Fairhead C."/>
            <person name="Marck C."/>
            <person name="Cruz J.A."/>
            <person name="Straub M.L."/>
            <person name="Kugler V."/>
            <person name="Sacerdot C."/>
            <person name="Uzunov Z."/>
            <person name="Thierry A."/>
            <person name="Weiss S."/>
            <person name="Bleykasten C."/>
            <person name="De Montigny J."/>
            <person name="Jacques N."/>
            <person name="Jung P."/>
            <person name="Lemaire M."/>
            <person name="Mallet S."/>
            <person name="Morel G."/>
            <person name="Richard G.F."/>
            <person name="Sarkar A."/>
            <person name="Savel G."/>
            <person name="Schacherer J."/>
            <person name="Seret M.L."/>
            <person name="Talla E."/>
            <person name="Samson G."/>
            <person name="Jubin C."/>
            <person name="Poulain J."/>
            <person name="Vacherie B."/>
            <person name="Barbe V."/>
            <person name="Pelletier E."/>
            <person name="Sherman D.J."/>
            <person name="Westhof E."/>
            <person name="Weissenbach J."/>
            <person name="Baret P.V."/>
            <person name="Wincker P."/>
            <person name="Gaillardin C."/>
            <person name="Dujon B."/>
            <person name="Souciet J.L."/>
        </authorList>
    </citation>
    <scope>NUCLEOTIDE SEQUENCE [LARGE SCALE GENOMIC DNA]</scope>
    <source>
        <strain evidence="12">ATCC MYA-4447 / BCRC 22081 / CBS 7064 / NBRC 10061 / NRRL Y-12695</strain>
    </source>
</reference>
<evidence type="ECO:0000256" key="1">
    <source>
        <dbReference type="ARBA" id="ARBA00001863"/>
    </source>
</evidence>
<dbReference type="STRING" id="559304.G8YMD7"/>
<dbReference type="InterPro" id="IPR012341">
    <property type="entry name" value="6hp_glycosidase-like_sf"/>
</dbReference>
<accession>G8YMD7</accession>
<keyword evidence="5" id="KW-0119">Carbohydrate metabolism</keyword>
<keyword evidence="6" id="KW-0326">Glycosidase</keyword>
<evidence type="ECO:0000256" key="4">
    <source>
        <dbReference type="ARBA" id="ARBA00022801"/>
    </source>
</evidence>
<dbReference type="EC" id="3.2.1.3" evidence="3"/>
<evidence type="ECO:0000256" key="7">
    <source>
        <dbReference type="ARBA" id="ARBA00023326"/>
    </source>
</evidence>
<dbReference type="EMBL" id="FO082054">
    <property type="protein sequence ID" value="CCE88533.1"/>
    <property type="molecule type" value="Genomic_DNA"/>
</dbReference>
<dbReference type="HOGENOM" id="CLU_012173_2_0_1"/>
<dbReference type="InterPro" id="IPR011613">
    <property type="entry name" value="GH15-like"/>
</dbReference>